<accession>A0AAV6N6E2</accession>
<dbReference type="AlphaFoldDB" id="A0AAV6N6E2"/>
<sequence length="159" mass="17896">MHKFSSPDKSVDLSLALIKSVARFTIFISISITTGLWRSALAIPDLSNEIEITNCYFLEASNPYIHGSSGTLKSEIEMAVRSLVVMEKNCLQIVDKNSKTVAVMALEKETEDQFLLPTILPATIRNSFPFSPLPSILQIERTISKLNLERFLFRNDLFI</sequence>
<proteinExistence type="predicted"/>
<dbReference type="Proteomes" id="UP000685013">
    <property type="component" value="Chromosome 8"/>
</dbReference>
<reference evidence="1 2" key="1">
    <citation type="journal article" date="2021" name="Hortic Res">
        <title>The domestication of Cucurbita argyrosperma as revealed by the genome of its wild relative.</title>
        <authorList>
            <person name="Barrera-Redondo J."/>
            <person name="Sanchez-de la Vega G."/>
            <person name="Aguirre-Liguori J.A."/>
            <person name="Castellanos-Morales G."/>
            <person name="Gutierrez-Guerrero Y.T."/>
            <person name="Aguirre-Dugua X."/>
            <person name="Aguirre-Planter E."/>
            <person name="Tenaillon M.I."/>
            <person name="Lira-Saade R."/>
            <person name="Eguiarte L.E."/>
        </authorList>
    </citation>
    <scope>NUCLEOTIDE SEQUENCE [LARGE SCALE GENOMIC DNA]</scope>
    <source>
        <strain evidence="1">JBR-2021</strain>
    </source>
</reference>
<organism evidence="1 2">
    <name type="scientific">Cucurbita argyrosperma subsp. sororia</name>
    <dbReference type="NCBI Taxonomy" id="37648"/>
    <lineage>
        <taxon>Eukaryota</taxon>
        <taxon>Viridiplantae</taxon>
        <taxon>Streptophyta</taxon>
        <taxon>Embryophyta</taxon>
        <taxon>Tracheophyta</taxon>
        <taxon>Spermatophyta</taxon>
        <taxon>Magnoliopsida</taxon>
        <taxon>eudicotyledons</taxon>
        <taxon>Gunneridae</taxon>
        <taxon>Pentapetalae</taxon>
        <taxon>rosids</taxon>
        <taxon>fabids</taxon>
        <taxon>Cucurbitales</taxon>
        <taxon>Cucurbitaceae</taxon>
        <taxon>Cucurbiteae</taxon>
        <taxon>Cucurbita</taxon>
    </lineage>
</organism>
<evidence type="ECO:0000313" key="1">
    <source>
        <dbReference type="EMBL" id="KAG6593373.1"/>
    </source>
</evidence>
<evidence type="ECO:0000313" key="2">
    <source>
        <dbReference type="Proteomes" id="UP000685013"/>
    </source>
</evidence>
<name>A0AAV6N6E2_9ROSI</name>
<dbReference type="EMBL" id="JAGKQH010000008">
    <property type="protein sequence ID" value="KAG6593373.1"/>
    <property type="molecule type" value="Genomic_DNA"/>
</dbReference>
<gene>
    <name evidence="1" type="ORF">SDJN03_12849</name>
</gene>
<keyword evidence="2" id="KW-1185">Reference proteome</keyword>
<feature type="non-terminal residue" evidence="1">
    <location>
        <position position="1"/>
    </location>
</feature>
<protein>
    <submittedName>
        <fullName evidence="1">Uncharacterized protein</fullName>
    </submittedName>
</protein>
<comment type="caution">
    <text evidence="1">The sequence shown here is derived from an EMBL/GenBank/DDBJ whole genome shotgun (WGS) entry which is preliminary data.</text>
</comment>